<dbReference type="EnsemblPlants" id="ORUFI10G03750.1">
    <property type="protein sequence ID" value="ORUFI10G03750.1"/>
    <property type="gene ID" value="ORUFI10G03750"/>
</dbReference>
<name>A0A0E0QWQ4_ORYRU</name>
<protein>
    <submittedName>
        <fullName evidence="1">Uncharacterized protein</fullName>
    </submittedName>
</protein>
<accession>A0A0E0QWQ4</accession>
<reference evidence="1" key="2">
    <citation type="submission" date="2015-06" db="UniProtKB">
        <authorList>
            <consortium name="EnsemblPlants"/>
        </authorList>
    </citation>
    <scope>IDENTIFICATION</scope>
</reference>
<dbReference type="HOGENOM" id="CLU_120192_2_0_1"/>
<dbReference type="Proteomes" id="UP000008022">
    <property type="component" value="Unassembled WGS sequence"/>
</dbReference>
<sequence>MEDDDDTVAWLASGGQRQLRRRHCFGPRYRTLGSTLTSKEVFTWANTNNQQLLHVCDIDRTKKSYICTSCSMWLDTEDRVESAGDGGMASYDVEAFM</sequence>
<reference evidence="2" key="1">
    <citation type="submission" date="2013-06" db="EMBL/GenBank/DDBJ databases">
        <authorList>
            <person name="Zhao Q."/>
        </authorList>
    </citation>
    <scope>NUCLEOTIDE SEQUENCE</scope>
    <source>
        <strain evidence="2">cv. W1943</strain>
    </source>
</reference>
<evidence type="ECO:0000313" key="1">
    <source>
        <dbReference type="EnsemblPlants" id="ORUFI10G03750.1"/>
    </source>
</evidence>
<dbReference type="Gramene" id="ORUFI10G03750.1">
    <property type="protein sequence ID" value="ORUFI10G03750.1"/>
    <property type="gene ID" value="ORUFI10G03750"/>
</dbReference>
<dbReference type="AlphaFoldDB" id="A0A0E0QWQ4"/>
<evidence type="ECO:0000313" key="2">
    <source>
        <dbReference type="Proteomes" id="UP000008022"/>
    </source>
</evidence>
<organism evidence="1 2">
    <name type="scientific">Oryza rufipogon</name>
    <name type="common">Brownbeard rice</name>
    <name type="synonym">Asian wild rice</name>
    <dbReference type="NCBI Taxonomy" id="4529"/>
    <lineage>
        <taxon>Eukaryota</taxon>
        <taxon>Viridiplantae</taxon>
        <taxon>Streptophyta</taxon>
        <taxon>Embryophyta</taxon>
        <taxon>Tracheophyta</taxon>
        <taxon>Spermatophyta</taxon>
        <taxon>Magnoliopsida</taxon>
        <taxon>Liliopsida</taxon>
        <taxon>Poales</taxon>
        <taxon>Poaceae</taxon>
        <taxon>BOP clade</taxon>
        <taxon>Oryzoideae</taxon>
        <taxon>Oryzeae</taxon>
        <taxon>Oryzinae</taxon>
        <taxon>Oryza</taxon>
    </lineage>
</organism>
<proteinExistence type="predicted"/>
<keyword evidence="2" id="KW-1185">Reference proteome</keyword>
<dbReference type="OMA" id="SCSMWLD"/>